<dbReference type="InterPro" id="IPR020103">
    <property type="entry name" value="PsdUridine_synth_cat_dom_sf"/>
</dbReference>
<dbReference type="PANTHER" id="PTHR21600">
    <property type="entry name" value="MITOCHONDRIAL RNA PSEUDOURIDINE SYNTHASE"/>
    <property type="match status" value="1"/>
</dbReference>
<dbReference type="SUPFAM" id="SSF55120">
    <property type="entry name" value="Pseudouridine synthase"/>
    <property type="match status" value="1"/>
</dbReference>
<dbReference type="AlphaFoldDB" id="A0A9D5BPC9"/>
<dbReference type="Pfam" id="PF00849">
    <property type="entry name" value="PseudoU_synth_2"/>
    <property type="match status" value="1"/>
</dbReference>
<evidence type="ECO:0000259" key="1">
    <source>
        <dbReference type="Pfam" id="PF00849"/>
    </source>
</evidence>
<name>A0A9D5BPC9_PEA</name>
<reference evidence="2 3" key="1">
    <citation type="journal article" date="2022" name="Nat. Genet.">
        <title>Improved pea reference genome and pan-genome highlight genomic features and evolutionary characteristics.</title>
        <authorList>
            <person name="Yang T."/>
            <person name="Liu R."/>
            <person name="Luo Y."/>
            <person name="Hu S."/>
            <person name="Wang D."/>
            <person name="Wang C."/>
            <person name="Pandey M.K."/>
            <person name="Ge S."/>
            <person name="Xu Q."/>
            <person name="Li N."/>
            <person name="Li G."/>
            <person name="Huang Y."/>
            <person name="Saxena R.K."/>
            <person name="Ji Y."/>
            <person name="Li M."/>
            <person name="Yan X."/>
            <person name="He Y."/>
            <person name="Liu Y."/>
            <person name="Wang X."/>
            <person name="Xiang C."/>
            <person name="Varshney R.K."/>
            <person name="Ding H."/>
            <person name="Gao S."/>
            <person name="Zong X."/>
        </authorList>
    </citation>
    <scope>NUCLEOTIDE SEQUENCE [LARGE SCALE GENOMIC DNA]</scope>
    <source>
        <strain evidence="2 3">cv. Zhongwan 6</strain>
    </source>
</reference>
<feature type="non-terminal residue" evidence="2">
    <location>
        <position position="1"/>
    </location>
</feature>
<evidence type="ECO:0000313" key="2">
    <source>
        <dbReference type="EMBL" id="KAI5447261.1"/>
    </source>
</evidence>
<dbReference type="GO" id="GO:0003723">
    <property type="term" value="F:RNA binding"/>
    <property type="evidence" value="ECO:0007669"/>
    <property type="project" value="InterPro"/>
</dbReference>
<dbReference type="InterPro" id="IPR006145">
    <property type="entry name" value="PsdUridine_synth_RsuA/RluA"/>
</dbReference>
<comment type="caution">
    <text evidence="2">The sequence shown here is derived from an EMBL/GenBank/DDBJ whole genome shotgun (WGS) entry which is preliminary data.</text>
</comment>
<dbReference type="PANTHER" id="PTHR21600:SF52">
    <property type="entry name" value="PSEUDOURIDINE SYNTHASE RSUA_RLUA-LIKE DOMAIN-CONTAINING PROTEIN"/>
    <property type="match status" value="1"/>
</dbReference>
<accession>A0A9D5BPC9</accession>
<dbReference type="GO" id="GO:0009982">
    <property type="term" value="F:pseudouridine synthase activity"/>
    <property type="evidence" value="ECO:0007669"/>
    <property type="project" value="InterPro"/>
</dbReference>
<gene>
    <name evidence="2" type="ORF">KIW84_014931</name>
</gene>
<dbReference type="Gene3D" id="3.30.2350.10">
    <property type="entry name" value="Pseudouridine synthase"/>
    <property type="match status" value="1"/>
</dbReference>
<protein>
    <recommendedName>
        <fullName evidence="1">Pseudouridine synthase RsuA/RluA-like domain-containing protein</fullName>
    </recommendedName>
</protein>
<dbReference type="InterPro" id="IPR050188">
    <property type="entry name" value="RluA_PseudoU_synthase"/>
</dbReference>
<dbReference type="Proteomes" id="UP001058974">
    <property type="component" value="Chromosome 1"/>
</dbReference>
<organism evidence="2 3">
    <name type="scientific">Pisum sativum</name>
    <name type="common">Garden pea</name>
    <name type="synonym">Lathyrus oleraceus</name>
    <dbReference type="NCBI Taxonomy" id="3888"/>
    <lineage>
        <taxon>Eukaryota</taxon>
        <taxon>Viridiplantae</taxon>
        <taxon>Streptophyta</taxon>
        <taxon>Embryophyta</taxon>
        <taxon>Tracheophyta</taxon>
        <taxon>Spermatophyta</taxon>
        <taxon>Magnoliopsida</taxon>
        <taxon>eudicotyledons</taxon>
        <taxon>Gunneridae</taxon>
        <taxon>Pentapetalae</taxon>
        <taxon>rosids</taxon>
        <taxon>fabids</taxon>
        <taxon>Fabales</taxon>
        <taxon>Fabaceae</taxon>
        <taxon>Papilionoideae</taxon>
        <taxon>50 kb inversion clade</taxon>
        <taxon>NPAAA clade</taxon>
        <taxon>Hologalegina</taxon>
        <taxon>IRL clade</taxon>
        <taxon>Fabeae</taxon>
        <taxon>Lathyrus</taxon>
    </lineage>
</organism>
<dbReference type="Gramene" id="Psat01G0493100-T1">
    <property type="protein sequence ID" value="KAI5447261.1"/>
    <property type="gene ID" value="KIW84_014931"/>
</dbReference>
<dbReference type="GO" id="GO:0000455">
    <property type="term" value="P:enzyme-directed rRNA pseudouridine synthesis"/>
    <property type="evidence" value="ECO:0007669"/>
    <property type="project" value="TreeGrafter"/>
</dbReference>
<feature type="domain" description="Pseudouridine synthase RsuA/RluA-like" evidence="1">
    <location>
        <begin position="224"/>
        <end position="392"/>
    </location>
</feature>
<dbReference type="EMBL" id="JAMSHJ010000001">
    <property type="protein sequence ID" value="KAI5447261.1"/>
    <property type="molecule type" value="Genomic_DNA"/>
</dbReference>
<proteinExistence type="predicted"/>
<evidence type="ECO:0000313" key="3">
    <source>
        <dbReference type="Proteomes" id="UP001058974"/>
    </source>
</evidence>
<dbReference type="CDD" id="cd02869">
    <property type="entry name" value="PseudoU_synth_RluA_like"/>
    <property type="match status" value="1"/>
</dbReference>
<sequence length="476" mass="52984">FEKMSSVSVASMLFAGGCRSLAVPLAARALRISLNRHLTLHVSGWCCRSSHNTTVALAAETVSSTTDAGNLTATSSSNSYPKYDRLLPCPTHKSPPRIEHLVVSEGGPVLEYICKALDLPHLFVADLIHFGAVHFALVCPKPPPTATAQQIRVFKQVTDPLVLRKRASIKGKTIREAQKTFRVTDGDQFVEPGTYLRVHVHPKRFHRCYEIDWRSRIIAVKESYVVLDKPAGTSVGGTTDNIEESCATFATRALGLTTPLMTTHQIDNCTEGCVVLARNKEYCSVFHGKIREKKVKKLYRALAVSPLPIGIINHYMRPINMAPRLISEDFMKGWLLCQLEVMECRKVPWPTSVVQDEYCVEDCGLPSQDYAYECKINLLTGRTHQIRAQFAACKAPLIGDSMYMPAAIAEMINPGLNPFGKYKKDFISESEKEADVANWIAQHGKEPSAAIGLQACQISWDDDEHLFRAGLPWWRS</sequence>
<keyword evidence="3" id="KW-1185">Reference proteome</keyword>